<dbReference type="Proteomes" id="UP001250656">
    <property type="component" value="Unassembled WGS sequence"/>
</dbReference>
<dbReference type="Gene3D" id="1.10.150.20">
    <property type="entry name" value="5' to 3' exonuclease, C-terminal subdomain"/>
    <property type="match status" value="1"/>
</dbReference>
<dbReference type="NCBIfam" id="TIGR01011">
    <property type="entry name" value="rpsB_bact"/>
    <property type="match status" value="1"/>
</dbReference>
<evidence type="ECO:0000256" key="3">
    <source>
        <dbReference type="ARBA" id="ARBA00023274"/>
    </source>
</evidence>
<feature type="region of interest" description="Disordered" evidence="7">
    <location>
        <begin position="223"/>
        <end position="362"/>
    </location>
</feature>
<dbReference type="Gene3D" id="1.10.287.610">
    <property type="entry name" value="Helix hairpin bin"/>
    <property type="match status" value="1"/>
</dbReference>
<keyword evidence="2 5" id="KW-0689">Ribosomal protein</keyword>
<protein>
    <recommendedName>
        <fullName evidence="4 5">Small ribosomal subunit protein uS2</fullName>
    </recommendedName>
</protein>
<evidence type="ECO:0000256" key="5">
    <source>
        <dbReference type="HAMAP-Rule" id="MF_00291"/>
    </source>
</evidence>
<dbReference type="PANTHER" id="PTHR12534">
    <property type="entry name" value="30S RIBOSOMAL PROTEIN S2 PROKARYOTIC AND ORGANELLAR"/>
    <property type="match status" value="1"/>
</dbReference>
<keyword evidence="3 5" id="KW-0687">Ribonucleoprotein</keyword>
<evidence type="ECO:0000313" key="9">
    <source>
        <dbReference type="Proteomes" id="UP001250656"/>
    </source>
</evidence>
<evidence type="ECO:0000256" key="4">
    <source>
        <dbReference type="ARBA" id="ARBA00035256"/>
    </source>
</evidence>
<dbReference type="InterPro" id="IPR018130">
    <property type="entry name" value="Ribosomal_uS2_CS"/>
</dbReference>
<comment type="caution">
    <text evidence="8">The sequence shown here is derived from an EMBL/GenBank/DDBJ whole genome shotgun (WGS) entry which is preliminary data.</text>
</comment>
<organism evidence="8 9">
    <name type="scientific">Pricia mediterranea</name>
    <dbReference type="NCBI Taxonomy" id="3076079"/>
    <lineage>
        <taxon>Bacteria</taxon>
        <taxon>Pseudomonadati</taxon>
        <taxon>Bacteroidota</taxon>
        <taxon>Flavobacteriia</taxon>
        <taxon>Flavobacteriales</taxon>
        <taxon>Flavobacteriaceae</taxon>
        <taxon>Pricia</taxon>
    </lineage>
</organism>
<reference evidence="8 9" key="1">
    <citation type="submission" date="2023-09" db="EMBL/GenBank/DDBJ databases">
        <title>Novel taxa isolated from Blanes Bay.</title>
        <authorList>
            <person name="Rey-Velasco X."/>
            <person name="Lucena T."/>
        </authorList>
    </citation>
    <scope>NUCLEOTIDE SEQUENCE [LARGE SCALE GENOMIC DNA]</scope>
    <source>
        <strain evidence="8 9">S334</strain>
    </source>
</reference>
<evidence type="ECO:0000256" key="1">
    <source>
        <dbReference type="ARBA" id="ARBA00006242"/>
    </source>
</evidence>
<dbReference type="Pfam" id="PF00318">
    <property type="entry name" value="Ribosomal_S2"/>
    <property type="match status" value="1"/>
</dbReference>
<proteinExistence type="inferred from homology"/>
<feature type="compositionally biased region" description="Basic and acidic residues" evidence="7">
    <location>
        <begin position="225"/>
        <end position="236"/>
    </location>
</feature>
<dbReference type="PANTHER" id="PTHR12534:SF0">
    <property type="entry name" value="SMALL RIBOSOMAL SUBUNIT PROTEIN US2M"/>
    <property type="match status" value="1"/>
</dbReference>
<keyword evidence="9" id="KW-1185">Reference proteome</keyword>
<dbReference type="CDD" id="cd01425">
    <property type="entry name" value="RPS2"/>
    <property type="match status" value="1"/>
</dbReference>
<dbReference type="InterPro" id="IPR023591">
    <property type="entry name" value="Ribosomal_uS2_flav_dom_sf"/>
</dbReference>
<dbReference type="HAMAP" id="MF_00291_B">
    <property type="entry name" value="Ribosomal_uS2_B"/>
    <property type="match status" value="1"/>
</dbReference>
<dbReference type="InterPro" id="IPR005706">
    <property type="entry name" value="Ribosomal_uS2_bac/mit/plastid"/>
</dbReference>
<gene>
    <name evidence="5 8" type="primary">rpsB</name>
    <name evidence="8" type="ORF">RQM65_12620</name>
</gene>
<evidence type="ECO:0000256" key="6">
    <source>
        <dbReference type="RuleBase" id="RU003631"/>
    </source>
</evidence>
<sequence length="436" mass="47883">MAKVEVKQLLEAGVHFGHLTRKWNPNMAPYIYMERNGIHVINLYKTVAKLDEANEALKKIAASGRKILFVATKKQAKDIVAEKVKNVNMPYITERWPGGMLTNFVTIRKAVKKMASIDRMKKDGTFDTLSKKERLQVNRLRAKLEKNLGSISEMSRLPGALFVVDTMREHIAVKEAQKLNIPIFAMVDTNCNPRDVDYLIPSNDDASKSIDIIMTQVTDAVAEGLSERKSEKRSDNEGGDDTDAAPKKKKRIAAKPSEVTPEAKQPKPAGKDSTKEIEEAPVVAEGKEEPKPSPEAVDTKASPVVAKTPKPEVDVAATQEAVAEEEDKTSKEEAPKKEASKNETKDAEATAEKTDDLTKIEGVGPKAAEAMTGAGIDTYAKLAKADADHIKEVLTESSSRMAHLDPGTWSEQAELAADGKWDELQEWQDKVKGGVK</sequence>
<evidence type="ECO:0000256" key="2">
    <source>
        <dbReference type="ARBA" id="ARBA00022980"/>
    </source>
</evidence>
<dbReference type="PRINTS" id="PR00395">
    <property type="entry name" value="RIBOSOMALS2"/>
</dbReference>
<evidence type="ECO:0000256" key="7">
    <source>
        <dbReference type="SAM" id="MobiDB-lite"/>
    </source>
</evidence>
<feature type="compositionally biased region" description="Basic and acidic residues" evidence="7">
    <location>
        <begin position="328"/>
        <end position="359"/>
    </location>
</feature>
<feature type="compositionally biased region" description="Basic and acidic residues" evidence="7">
    <location>
        <begin position="269"/>
        <end position="278"/>
    </location>
</feature>
<dbReference type="InterPro" id="IPR001865">
    <property type="entry name" value="Ribosomal_uS2"/>
</dbReference>
<dbReference type="Pfam" id="PF14520">
    <property type="entry name" value="HHH_5"/>
    <property type="match status" value="1"/>
</dbReference>
<evidence type="ECO:0000313" key="8">
    <source>
        <dbReference type="EMBL" id="MDT7829512.1"/>
    </source>
</evidence>
<comment type="similarity">
    <text evidence="1 5 6">Belongs to the universal ribosomal protein uS2 family.</text>
</comment>
<dbReference type="SUPFAM" id="SSF52313">
    <property type="entry name" value="Ribosomal protein S2"/>
    <property type="match status" value="1"/>
</dbReference>
<dbReference type="Gene3D" id="3.40.50.10490">
    <property type="entry name" value="Glucose-6-phosphate isomerase like protein, domain 1"/>
    <property type="match status" value="1"/>
</dbReference>
<dbReference type="PROSITE" id="PS00963">
    <property type="entry name" value="RIBOSOMAL_S2_2"/>
    <property type="match status" value="1"/>
</dbReference>
<dbReference type="PROSITE" id="PS00962">
    <property type="entry name" value="RIBOSOMAL_S2_1"/>
    <property type="match status" value="1"/>
</dbReference>
<name>A0ABU3L8W4_9FLAO</name>
<dbReference type="RefSeq" id="WP_314015481.1">
    <property type="nucleotide sequence ID" value="NZ_JAVTTP010000001.1"/>
</dbReference>
<dbReference type="EMBL" id="JAVTTP010000001">
    <property type="protein sequence ID" value="MDT7829512.1"/>
    <property type="molecule type" value="Genomic_DNA"/>
</dbReference>
<dbReference type="GO" id="GO:0005840">
    <property type="term" value="C:ribosome"/>
    <property type="evidence" value="ECO:0007669"/>
    <property type="project" value="UniProtKB-KW"/>
</dbReference>
<accession>A0ABU3L8W4</accession>